<protein>
    <submittedName>
        <fullName evidence="2">Uncharacterized protein</fullName>
    </submittedName>
</protein>
<keyword evidence="1" id="KW-0175">Coiled coil</keyword>
<proteinExistence type="predicted"/>
<accession>A0A9X1SVM0</accession>
<evidence type="ECO:0000256" key="1">
    <source>
        <dbReference type="SAM" id="Coils"/>
    </source>
</evidence>
<dbReference type="SUPFAM" id="SSF140453">
    <property type="entry name" value="EsxAB dimer-like"/>
    <property type="match status" value="1"/>
</dbReference>
<dbReference type="InterPro" id="IPR036689">
    <property type="entry name" value="ESAT-6-like_sf"/>
</dbReference>
<dbReference type="Gene3D" id="1.10.287.1060">
    <property type="entry name" value="ESAT-6-like"/>
    <property type="match status" value="1"/>
</dbReference>
<comment type="caution">
    <text evidence="2">The sequence shown here is derived from an EMBL/GenBank/DDBJ whole genome shotgun (WGS) entry which is preliminary data.</text>
</comment>
<reference evidence="2" key="1">
    <citation type="submission" date="2021-11" db="EMBL/GenBank/DDBJ databases">
        <title>Streptomyces corallinus and Kineosporia corallina sp. nov., two new coral-derived marine actinobacteria.</title>
        <authorList>
            <person name="Buangrab K."/>
            <person name="Sutthacheep M."/>
            <person name="Yeemin T."/>
            <person name="Harunari E."/>
            <person name="Igarashi Y."/>
            <person name="Sripreechasak P."/>
            <person name="Kanchanasin P."/>
            <person name="Tanasupawat S."/>
            <person name="Phongsopitanun W."/>
        </authorList>
    </citation>
    <scope>NUCLEOTIDE SEQUENCE</scope>
    <source>
        <strain evidence="2">JCM 31032</strain>
    </source>
</reference>
<keyword evidence="3" id="KW-1185">Reference proteome</keyword>
<evidence type="ECO:0000313" key="3">
    <source>
        <dbReference type="Proteomes" id="UP001138997"/>
    </source>
</evidence>
<organism evidence="2 3">
    <name type="scientific">Kineosporia babensis</name>
    <dbReference type="NCBI Taxonomy" id="499548"/>
    <lineage>
        <taxon>Bacteria</taxon>
        <taxon>Bacillati</taxon>
        <taxon>Actinomycetota</taxon>
        <taxon>Actinomycetes</taxon>
        <taxon>Kineosporiales</taxon>
        <taxon>Kineosporiaceae</taxon>
        <taxon>Kineosporia</taxon>
    </lineage>
</organism>
<dbReference type="Proteomes" id="UP001138997">
    <property type="component" value="Unassembled WGS sequence"/>
</dbReference>
<gene>
    <name evidence="2" type="ORF">LR394_18995</name>
</gene>
<dbReference type="EMBL" id="JAJOMB010000010">
    <property type="protein sequence ID" value="MCD5313000.1"/>
    <property type="molecule type" value="Genomic_DNA"/>
</dbReference>
<feature type="coiled-coil region" evidence="1">
    <location>
        <begin position="73"/>
        <end position="100"/>
    </location>
</feature>
<name>A0A9X1SVM0_9ACTN</name>
<dbReference type="RefSeq" id="WP_231443791.1">
    <property type="nucleotide sequence ID" value="NZ_JAJOMB010000010.1"/>
</dbReference>
<dbReference type="AlphaFoldDB" id="A0A9X1SVM0"/>
<sequence length="408" mass="42954">MPIDTAVQGDPESIRETSTWLADSLSPAVDTAVTDVFKARDDAESDWQGDAATLFRSRMDTGGRDAFKLAQTIDKFAEALKVLADDLATAQRRMTRIRDDAREGGLDIDGKIILEPGSGPALPAEPYGAITDQEAQAYTDELKTYNAHQDLLLLYVEKEEAVDVVRQSIALLNETFQNAWGDVVGKWFILAASFGNDAAVGLLAGQYVSNLKNKATLARELSQSAEYWATKVPDGSGYALSLRAKAMNEALEFQKLQKTIQAGERITAKLPVVGWGLTGFDVWYDVTQKEKPVGKAVIGGAAGVGGAIAGGAAAGAVLGSVVPGAGTAVGAVVGAGGGLVGGLAASAVSDTVYDHLPEGTRNAIEEGFKATGGWVKDTADSVGSDITDAPREISEEFQNAREFIRRLG</sequence>
<evidence type="ECO:0000313" key="2">
    <source>
        <dbReference type="EMBL" id="MCD5313000.1"/>
    </source>
</evidence>